<comment type="function">
    <text evidence="7">Monokine with inflammatory and chemokinetic properties. Binds to CCR1, CCR4 and CCR5. One of the major HIV-suppressive factors produced by CD8+ T-cells. Recombinant MIP-1-alpha induces a dose-dependent inhibition of different strains of HIV-1, HIV-2, and simian immunodeficiency virus (SIV).</text>
</comment>
<proteinExistence type="evidence at transcript level"/>
<reference evidence="12" key="4">
    <citation type="submission" date="2025-05" db="UniProtKB">
        <authorList>
            <consortium name="Ensembl"/>
        </authorList>
    </citation>
    <scope>IDENTIFICATION</scope>
</reference>
<dbReference type="Ensembl" id="ENSELUT00000111564.1">
    <property type="protein sequence ID" value="ENSELUP00000081585.1"/>
    <property type="gene ID" value="ENSELUG00000037689.1"/>
</dbReference>
<keyword evidence="13" id="KW-1185">Reference proteome</keyword>
<gene>
    <name evidence="11" type="primary">CCL14</name>
</gene>
<evidence type="ECO:0000256" key="6">
    <source>
        <dbReference type="ARBA" id="ARBA00023157"/>
    </source>
</evidence>
<dbReference type="Gene3D" id="2.40.50.40">
    <property type="match status" value="1"/>
</dbReference>
<dbReference type="OrthoDB" id="8934837at2759"/>
<keyword evidence="5 9" id="KW-0732">Signal</keyword>
<comment type="similarity">
    <text evidence="2 9">Belongs to the intercrine beta (chemokine CC) family.</text>
</comment>
<feature type="domain" description="Chemokine interleukin-8-like" evidence="10">
    <location>
        <begin position="28"/>
        <end position="86"/>
    </location>
</feature>
<evidence type="ECO:0000256" key="5">
    <source>
        <dbReference type="ARBA" id="ARBA00022729"/>
    </source>
</evidence>
<evidence type="ECO:0000259" key="10">
    <source>
        <dbReference type="SMART" id="SM00199"/>
    </source>
</evidence>
<keyword evidence="4 9" id="KW-0964">Secreted</keyword>
<reference evidence="12 13" key="3">
    <citation type="submission" date="2020-02" db="EMBL/GenBank/DDBJ databases">
        <title>Esox lucius (northern pike) genome, fEsoLuc1, primary haplotype.</title>
        <authorList>
            <person name="Myers G."/>
            <person name="Karagic N."/>
            <person name="Meyer A."/>
            <person name="Pippel M."/>
            <person name="Reichard M."/>
            <person name="Winkler S."/>
            <person name="Tracey A."/>
            <person name="Sims Y."/>
            <person name="Howe K."/>
            <person name="Rhie A."/>
            <person name="Formenti G."/>
            <person name="Durbin R."/>
            <person name="Fedrigo O."/>
            <person name="Jarvis E.D."/>
        </authorList>
    </citation>
    <scope>NUCLEOTIDE SEQUENCE [LARGE SCALE GENOMIC DNA]</scope>
</reference>
<dbReference type="PROSITE" id="PS00472">
    <property type="entry name" value="SMALL_CYTOKINES_CC"/>
    <property type="match status" value="1"/>
</dbReference>
<sequence>MRSAQILLLCILGMALLSTAMGNNGNIPEECCFKYYQRKIPKQAIGDYEVTRSDCSRKGVIFITKKNYRFCANPDDPFVENVMKFLDQSKF</sequence>
<dbReference type="CDD" id="cd00272">
    <property type="entry name" value="Chemokine_CC"/>
    <property type="match status" value="1"/>
</dbReference>
<dbReference type="RefSeq" id="NP_001290764.1">
    <property type="nucleotide sequence ID" value="NM_001303835.1"/>
</dbReference>
<keyword evidence="9" id="KW-0145">Chemotaxis</keyword>
<dbReference type="GeneTree" id="ENSGT01100000263482"/>
<dbReference type="CTD" id="100537088"/>
<accession>C1BZ81</accession>
<evidence type="ECO:0000313" key="13">
    <source>
        <dbReference type="Proteomes" id="UP000265140"/>
    </source>
</evidence>
<protein>
    <recommendedName>
        <fullName evidence="9">C-C motif chemokine</fullName>
    </recommendedName>
</protein>
<dbReference type="GO" id="GO:0008009">
    <property type="term" value="F:chemokine activity"/>
    <property type="evidence" value="ECO:0007669"/>
    <property type="project" value="InterPro"/>
</dbReference>
<evidence type="ECO:0000256" key="9">
    <source>
        <dbReference type="RuleBase" id="RU361150"/>
    </source>
</evidence>
<dbReference type="GO" id="GO:0005615">
    <property type="term" value="C:extracellular space"/>
    <property type="evidence" value="ECO:0007669"/>
    <property type="project" value="UniProtKB-KW"/>
</dbReference>
<dbReference type="InterPro" id="IPR001811">
    <property type="entry name" value="Chemokine_IL8-like_dom"/>
</dbReference>
<evidence type="ECO:0000256" key="4">
    <source>
        <dbReference type="ARBA" id="ARBA00022525"/>
    </source>
</evidence>
<evidence type="ECO:0000256" key="3">
    <source>
        <dbReference type="ARBA" id="ARBA00022514"/>
    </source>
</evidence>
<dbReference type="PANTHER" id="PTHR12015">
    <property type="entry name" value="SMALL INDUCIBLE CYTOKINE A"/>
    <property type="match status" value="1"/>
</dbReference>
<dbReference type="FunFam" id="2.40.50.40:FF:000002">
    <property type="entry name" value="C-C motif chemokine"/>
    <property type="match status" value="1"/>
</dbReference>
<dbReference type="Pfam" id="PF00048">
    <property type="entry name" value="IL8"/>
    <property type="match status" value="1"/>
</dbReference>
<name>C1BZ81_ESOLU</name>
<feature type="chain" id="PRO_5044523979" description="C-C motif chemokine" evidence="9">
    <location>
        <begin position="23"/>
        <end position="91"/>
    </location>
</feature>
<evidence type="ECO:0000313" key="11">
    <source>
        <dbReference type="EMBL" id="ACO14334.1"/>
    </source>
</evidence>
<dbReference type="SUPFAM" id="SSF54117">
    <property type="entry name" value="Interleukin 8-like chemokines"/>
    <property type="match status" value="1"/>
</dbReference>
<evidence type="ECO:0000256" key="2">
    <source>
        <dbReference type="ARBA" id="ARBA00010868"/>
    </source>
</evidence>
<dbReference type="SMART" id="SM00199">
    <property type="entry name" value="SCY"/>
    <property type="match status" value="1"/>
</dbReference>
<dbReference type="GeneID" id="105020756"/>
<evidence type="ECO:0000256" key="8">
    <source>
        <dbReference type="ARBA" id="ARBA00046726"/>
    </source>
</evidence>
<dbReference type="AlphaFoldDB" id="C1BZ81"/>
<dbReference type="InterPro" id="IPR039809">
    <property type="entry name" value="Chemokine_b/g/d"/>
</dbReference>
<dbReference type="InterPro" id="IPR036048">
    <property type="entry name" value="Interleukin_8-like_sf"/>
</dbReference>
<evidence type="ECO:0000256" key="7">
    <source>
        <dbReference type="ARBA" id="ARBA00044740"/>
    </source>
</evidence>
<dbReference type="PANTHER" id="PTHR12015:SF183">
    <property type="entry name" value="C-C MOTIF CHEMOKINE 3"/>
    <property type="match status" value="1"/>
</dbReference>
<keyword evidence="3 9" id="KW-0202">Cytokine</keyword>
<evidence type="ECO:0000313" key="12">
    <source>
        <dbReference type="Ensembl" id="ENSELUP00000081585.1"/>
    </source>
</evidence>
<comment type="subcellular location">
    <subcellularLocation>
        <location evidence="1 9">Secreted</location>
    </subcellularLocation>
</comment>
<reference evidence="11" key="2">
    <citation type="submission" date="2010-07" db="EMBL/GenBank/DDBJ databases">
        <title>Esox lucius ESTs and full-length cDNAs.</title>
        <authorList>
            <consortium name="cGRASP (B.F. Koop &amp; W.S. Davidson)"/>
            <person name="Leong J."/>
            <person name="Jantzen S."/>
            <person name="Cooper G."/>
            <person name="Davidson W.S."/>
            <person name="Koop B.F."/>
        </authorList>
    </citation>
    <scope>NUCLEOTIDE SEQUENCE</scope>
    <source>
        <tissue evidence="11">Head kidney</tissue>
    </source>
</reference>
<dbReference type="Proteomes" id="UP000265140">
    <property type="component" value="Chromosome 24"/>
</dbReference>
<organism evidence="11">
    <name type="scientific">Esox lucius</name>
    <name type="common">Northern pike</name>
    <dbReference type="NCBI Taxonomy" id="8010"/>
    <lineage>
        <taxon>Eukaryota</taxon>
        <taxon>Metazoa</taxon>
        <taxon>Chordata</taxon>
        <taxon>Craniata</taxon>
        <taxon>Vertebrata</taxon>
        <taxon>Euteleostomi</taxon>
        <taxon>Actinopterygii</taxon>
        <taxon>Neopterygii</taxon>
        <taxon>Teleostei</taxon>
        <taxon>Protacanthopterygii</taxon>
        <taxon>Esociformes</taxon>
        <taxon>Esocidae</taxon>
        <taxon>Esox</taxon>
    </lineage>
</organism>
<dbReference type="InterPro" id="IPR000827">
    <property type="entry name" value="Chemokine_CC_CS"/>
</dbReference>
<comment type="subunit">
    <text evidence="8">Self-associates. Also heterodimer of MIP-1-alpha(4-69) and MIP-1-beta(3-69). Interacts with CCR1.</text>
</comment>
<feature type="signal peptide" evidence="9">
    <location>
        <begin position="1"/>
        <end position="22"/>
    </location>
</feature>
<dbReference type="KEGG" id="els:105020756"/>
<keyword evidence="6" id="KW-1015">Disulfide bond</keyword>
<dbReference type="EMBL" id="BT079910">
    <property type="protein sequence ID" value="ACO14334.1"/>
    <property type="molecule type" value="mRNA"/>
</dbReference>
<evidence type="ECO:0000256" key="1">
    <source>
        <dbReference type="ARBA" id="ARBA00004613"/>
    </source>
</evidence>
<reference evidence="11" key="1">
    <citation type="journal article" date="2010" name="BMC Genomics">
        <title>Salmo salar and Esox lucius full-length cDNA sequences reveal changes in evolutionary pressures on a post-tetraploidization genome.</title>
        <authorList>
            <person name="Leong J.S."/>
            <person name="Jantzen S.G."/>
            <person name="von Schalburg K.R."/>
            <person name="Cooper G.A."/>
            <person name="Messmer A.M."/>
            <person name="Liao N.Y."/>
            <person name="Munro S."/>
            <person name="Moore R."/>
            <person name="Holt R.A."/>
            <person name="Jones S.J."/>
            <person name="Davidson W.S."/>
            <person name="Koop B.F."/>
        </authorList>
    </citation>
    <scope>NUCLEOTIDE SEQUENCE</scope>
    <source>
        <tissue evidence="11">Head kidney</tissue>
    </source>
</reference>
<dbReference type="GO" id="GO:0006955">
    <property type="term" value="P:immune response"/>
    <property type="evidence" value="ECO:0007669"/>
    <property type="project" value="InterPro"/>
</dbReference>